<comment type="caution">
    <text evidence="2">The sequence shown here is derived from an EMBL/GenBank/DDBJ whole genome shotgun (WGS) entry which is preliminary data.</text>
</comment>
<dbReference type="EMBL" id="CAJNOQ010018834">
    <property type="protein sequence ID" value="CAF1437315.1"/>
    <property type="molecule type" value="Genomic_DNA"/>
</dbReference>
<evidence type="ECO:0000313" key="3">
    <source>
        <dbReference type="EMBL" id="CAF4314648.1"/>
    </source>
</evidence>
<dbReference type="EMBL" id="CAJOBC010084274">
    <property type="protein sequence ID" value="CAF4314648.1"/>
    <property type="molecule type" value="Genomic_DNA"/>
</dbReference>
<gene>
    <name evidence="2" type="ORF">GPM918_LOCUS34245</name>
    <name evidence="3" type="ORF">SRO942_LOCUS34942</name>
</gene>
<dbReference type="Proteomes" id="UP000681722">
    <property type="component" value="Unassembled WGS sequence"/>
</dbReference>
<name>A0A815NGL4_9BILA</name>
<evidence type="ECO:0000256" key="1">
    <source>
        <dbReference type="SAM" id="MobiDB-lite"/>
    </source>
</evidence>
<sequence>MPRPTKRHSHLHSLNQKRCSDENLGSVIDSESSEEELAMEVDQNEDKNPLNFKDKVMLNDISDLFELCQSKCLTKYITCLLYMAMRHLGLKWNDCHNFMKEIGALTSQTAHKWTSIFIHGDFDEFCHENRGGKRKSEFYDSFPELEEQAKLFTLERCSRKSADFTANDLAKFVDDQFYLITQTVKDDGAPLVRSPASCRIDLRRWGARFEQNGNRPYFESHERADGIEHCAKFIDFFLGRKDNFCTISDEDQPMWKMPSKMPAIILFCEYILRARSLIPSPFAFFQISS</sequence>
<feature type="compositionally biased region" description="Basic residues" evidence="1">
    <location>
        <begin position="1"/>
        <end position="11"/>
    </location>
</feature>
<evidence type="ECO:0000313" key="2">
    <source>
        <dbReference type="EMBL" id="CAF1437315.1"/>
    </source>
</evidence>
<evidence type="ECO:0000313" key="4">
    <source>
        <dbReference type="Proteomes" id="UP000663829"/>
    </source>
</evidence>
<protein>
    <submittedName>
        <fullName evidence="2">Uncharacterized protein</fullName>
    </submittedName>
</protein>
<organism evidence="2 4">
    <name type="scientific">Didymodactylos carnosus</name>
    <dbReference type="NCBI Taxonomy" id="1234261"/>
    <lineage>
        <taxon>Eukaryota</taxon>
        <taxon>Metazoa</taxon>
        <taxon>Spiralia</taxon>
        <taxon>Gnathifera</taxon>
        <taxon>Rotifera</taxon>
        <taxon>Eurotatoria</taxon>
        <taxon>Bdelloidea</taxon>
        <taxon>Philodinida</taxon>
        <taxon>Philodinidae</taxon>
        <taxon>Didymodactylos</taxon>
    </lineage>
</organism>
<feature type="region of interest" description="Disordered" evidence="1">
    <location>
        <begin position="1"/>
        <end position="25"/>
    </location>
</feature>
<proteinExistence type="predicted"/>
<dbReference type="OrthoDB" id="10016885at2759"/>
<keyword evidence="4" id="KW-1185">Reference proteome</keyword>
<accession>A0A815NGL4</accession>
<dbReference type="AlphaFoldDB" id="A0A815NGL4"/>
<reference evidence="2" key="1">
    <citation type="submission" date="2021-02" db="EMBL/GenBank/DDBJ databases">
        <authorList>
            <person name="Nowell W R."/>
        </authorList>
    </citation>
    <scope>NUCLEOTIDE SEQUENCE</scope>
</reference>
<dbReference type="Proteomes" id="UP000663829">
    <property type="component" value="Unassembled WGS sequence"/>
</dbReference>